<dbReference type="AlphaFoldDB" id="A0AAE5BS04"/>
<reference evidence="4" key="1">
    <citation type="submission" date="2020-01" db="EMBL/GenBank/DDBJ databases">
        <authorList>
            <person name="Chen W.-M."/>
        </authorList>
    </citation>
    <scope>NUCLEOTIDE SEQUENCE</scope>
    <source>
        <strain evidence="4">CYK-10</strain>
    </source>
</reference>
<evidence type="ECO:0000256" key="1">
    <source>
        <dbReference type="ARBA" id="ARBA00022679"/>
    </source>
</evidence>
<gene>
    <name evidence="4" type="ORF">GV832_06440</name>
</gene>
<keyword evidence="2" id="KW-0012">Acyltransferase</keyword>
<dbReference type="PROSITE" id="PS51186">
    <property type="entry name" value="GNAT"/>
    <property type="match status" value="1"/>
</dbReference>
<dbReference type="CDD" id="cd04301">
    <property type="entry name" value="NAT_SF"/>
    <property type="match status" value="1"/>
</dbReference>
<dbReference type="RefSeq" id="WP_168774029.1">
    <property type="nucleotide sequence ID" value="NZ_JAABNR010000005.1"/>
</dbReference>
<protein>
    <submittedName>
        <fullName evidence="4">GNAT family N-acetyltransferase</fullName>
    </submittedName>
</protein>
<dbReference type="PANTHER" id="PTHR43877:SF2">
    <property type="entry name" value="AMINOALKYLPHOSPHONATE N-ACETYLTRANSFERASE-RELATED"/>
    <property type="match status" value="1"/>
</dbReference>
<name>A0AAE5BS04_9RHOB</name>
<keyword evidence="1" id="KW-0808">Transferase</keyword>
<dbReference type="SUPFAM" id="SSF55729">
    <property type="entry name" value="Acyl-CoA N-acyltransferases (Nat)"/>
    <property type="match status" value="1"/>
</dbReference>
<evidence type="ECO:0000313" key="5">
    <source>
        <dbReference type="Proteomes" id="UP001193501"/>
    </source>
</evidence>
<evidence type="ECO:0000313" key="4">
    <source>
        <dbReference type="EMBL" id="NBZ87215.1"/>
    </source>
</evidence>
<dbReference type="InterPro" id="IPR050832">
    <property type="entry name" value="Bact_Acetyltransf"/>
</dbReference>
<evidence type="ECO:0000259" key="3">
    <source>
        <dbReference type="PROSITE" id="PS51186"/>
    </source>
</evidence>
<sequence>MTPTLATDFHAVHALILRAFAGMEGRIDPPSSARDLTPESLAATRGEVWTLPSRGLLLACVILTPFPDHLYIGKLAVDPAHQRQGLARALISHAETRARALGLPELRLQTRVELTENHATFRALGFTETARTAHKGYDRPTSITFSKFIFS</sequence>
<feature type="domain" description="N-acetyltransferase" evidence="3">
    <location>
        <begin position="1"/>
        <end position="150"/>
    </location>
</feature>
<dbReference type="InterPro" id="IPR000182">
    <property type="entry name" value="GNAT_dom"/>
</dbReference>
<dbReference type="EMBL" id="JAABNR010000005">
    <property type="protein sequence ID" value="NBZ87215.1"/>
    <property type="molecule type" value="Genomic_DNA"/>
</dbReference>
<proteinExistence type="predicted"/>
<dbReference type="Gene3D" id="3.40.630.30">
    <property type="match status" value="1"/>
</dbReference>
<dbReference type="PANTHER" id="PTHR43877">
    <property type="entry name" value="AMINOALKYLPHOSPHONATE N-ACETYLTRANSFERASE-RELATED-RELATED"/>
    <property type="match status" value="1"/>
</dbReference>
<organism evidence="4 5">
    <name type="scientific">Stagnihabitans tardus</name>
    <dbReference type="NCBI Taxonomy" id="2699202"/>
    <lineage>
        <taxon>Bacteria</taxon>
        <taxon>Pseudomonadati</taxon>
        <taxon>Pseudomonadota</taxon>
        <taxon>Alphaproteobacteria</taxon>
        <taxon>Rhodobacterales</taxon>
        <taxon>Paracoccaceae</taxon>
        <taxon>Stagnihabitans</taxon>
    </lineage>
</organism>
<keyword evidence="5" id="KW-1185">Reference proteome</keyword>
<accession>A0AAE5BS04</accession>
<evidence type="ECO:0000256" key="2">
    <source>
        <dbReference type="ARBA" id="ARBA00023315"/>
    </source>
</evidence>
<dbReference type="GO" id="GO:0016747">
    <property type="term" value="F:acyltransferase activity, transferring groups other than amino-acyl groups"/>
    <property type="evidence" value="ECO:0007669"/>
    <property type="project" value="InterPro"/>
</dbReference>
<comment type="caution">
    <text evidence="4">The sequence shown here is derived from an EMBL/GenBank/DDBJ whole genome shotgun (WGS) entry which is preliminary data.</text>
</comment>
<dbReference type="Pfam" id="PF00583">
    <property type="entry name" value="Acetyltransf_1"/>
    <property type="match status" value="1"/>
</dbReference>
<dbReference type="InterPro" id="IPR016181">
    <property type="entry name" value="Acyl_CoA_acyltransferase"/>
</dbReference>
<dbReference type="Proteomes" id="UP001193501">
    <property type="component" value="Unassembled WGS sequence"/>
</dbReference>